<keyword evidence="5 6" id="KW-0472">Membrane</keyword>
<dbReference type="PANTHER" id="PTHR31566:SF0">
    <property type="entry name" value="CYTOCHROME C BIOGENESIS PROTEIN CCS1, CHLOROPLASTIC"/>
    <property type="match status" value="1"/>
</dbReference>
<dbReference type="Pfam" id="PF05140">
    <property type="entry name" value="ResB"/>
    <property type="match status" value="1"/>
</dbReference>
<dbReference type="GO" id="GO:0016020">
    <property type="term" value="C:membrane"/>
    <property type="evidence" value="ECO:0007669"/>
    <property type="project" value="UniProtKB-SubCell"/>
</dbReference>
<keyword evidence="3" id="KW-0201">Cytochrome c-type biogenesis</keyword>
<reference evidence="9" key="1">
    <citation type="submission" date="2017-08" db="EMBL/GenBank/DDBJ databases">
        <authorList>
            <person name="Varghese N."/>
            <person name="Submissions S."/>
        </authorList>
    </citation>
    <scope>NUCLEOTIDE SEQUENCE [LARGE SCALE GENOMIC DNA]</scope>
    <source>
        <strain evidence="9">DSM 23173</strain>
    </source>
</reference>
<dbReference type="EMBL" id="OBQF01000001">
    <property type="protein sequence ID" value="SOC38792.1"/>
    <property type="molecule type" value="Genomic_DNA"/>
</dbReference>
<feature type="domain" description="ResB-like" evidence="7">
    <location>
        <begin position="70"/>
        <end position="519"/>
    </location>
</feature>
<proteinExistence type="predicted"/>
<sequence>MELKEIKCGSCGHVNPPGTQLCQSCGKMINSDYDKKKIKDLMRYDGSAIRSKTRSKSIFDKIWIFFTSIKVGVTIILIIAIAASIGTIFPQEYFIPVGVDPLQYYTEHYGTLGRLYYELGFHNLYSSWWFIVLIGMLALSLIAASIDRGVPLFKSLKNQRAKKHPTFYKRQRLNLHQENAGQTEAVIEGFKKKGYKVKSDGNHHLLEKGRLSRWGPYINHTGLILLLFGSMLRFFPGMYVDELVYITEGDTVQLPETEGQYYVENNDFIVDIYEEDAGTVFDETVQRTNEVITSNYQTDITFYENENVDVIGAQPDLQKVEDYSIRVNHPYSFDQFELYQSSYDNSQMKSMTFQLEDSGGETVGEPFTVMLDDPERTYEVGEGMEVNMRAYAPDFLEIDENGALISATPVATNPAFVFEVNDGDSSELSLLQIMLSTDITQDNEYNVRFVENENHWATVLTLKKDLTLPIIATGFGIFLIGLFIGSYINHRRIWINDENGFSISAHTNKNYFGLKKEIDPVLEENGYDAIFDRDAKDFDEGVIIGEEK</sequence>
<evidence type="ECO:0000259" key="7">
    <source>
        <dbReference type="Pfam" id="PF05140"/>
    </source>
</evidence>
<dbReference type="Proteomes" id="UP000219412">
    <property type="component" value="Unassembled WGS sequence"/>
</dbReference>
<gene>
    <name evidence="8" type="ORF">SAMN05878391_0550</name>
</gene>
<keyword evidence="2 6" id="KW-0812">Transmembrane</keyword>
<dbReference type="AlphaFoldDB" id="A0A285UAF0"/>
<evidence type="ECO:0000256" key="6">
    <source>
        <dbReference type="SAM" id="Phobius"/>
    </source>
</evidence>
<keyword evidence="9" id="KW-1185">Reference proteome</keyword>
<feature type="transmembrane region" description="Helical" evidence="6">
    <location>
        <begin position="62"/>
        <end position="89"/>
    </location>
</feature>
<evidence type="ECO:0000256" key="4">
    <source>
        <dbReference type="ARBA" id="ARBA00022989"/>
    </source>
</evidence>
<dbReference type="InterPro" id="IPR023494">
    <property type="entry name" value="Cyt_c_bgen_Ccs1/CcsB/ResB"/>
</dbReference>
<evidence type="ECO:0000313" key="9">
    <source>
        <dbReference type="Proteomes" id="UP000219412"/>
    </source>
</evidence>
<dbReference type="OrthoDB" id="9770923at2"/>
<evidence type="ECO:0000256" key="2">
    <source>
        <dbReference type="ARBA" id="ARBA00022692"/>
    </source>
</evidence>
<organism evidence="8 9">
    <name type="scientific">Salinicoccus kekensis</name>
    <dbReference type="NCBI Taxonomy" id="714307"/>
    <lineage>
        <taxon>Bacteria</taxon>
        <taxon>Bacillati</taxon>
        <taxon>Bacillota</taxon>
        <taxon>Bacilli</taxon>
        <taxon>Bacillales</taxon>
        <taxon>Staphylococcaceae</taxon>
        <taxon>Salinicoccus</taxon>
    </lineage>
</organism>
<comment type="subcellular location">
    <subcellularLocation>
        <location evidence="1">Membrane</location>
        <topology evidence="1">Multi-pass membrane protein</topology>
    </subcellularLocation>
</comment>
<evidence type="ECO:0000313" key="8">
    <source>
        <dbReference type="EMBL" id="SOC38792.1"/>
    </source>
</evidence>
<feature type="transmembrane region" description="Helical" evidence="6">
    <location>
        <begin position="127"/>
        <end position="146"/>
    </location>
</feature>
<accession>A0A285UAF0</accession>
<evidence type="ECO:0000256" key="5">
    <source>
        <dbReference type="ARBA" id="ARBA00023136"/>
    </source>
</evidence>
<evidence type="ECO:0000256" key="1">
    <source>
        <dbReference type="ARBA" id="ARBA00004141"/>
    </source>
</evidence>
<dbReference type="GO" id="GO:0017004">
    <property type="term" value="P:cytochrome complex assembly"/>
    <property type="evidence" value="ECO:0007669"/>
    <property type="project" value="UniProtKB-KW"/>
</dbReference>
<dbReference type="PANTHER" id="PTHR31566">
    <property type="entry name" value="CYTOCHROME C BIOGENESIS PROTEIN CCS1, CHLOROPLASTIC"/>
    <property type="match status" value="1"/>
</dbReference>
<feature type="transmembrane region" description="Helical" evidence="6">
    <location>
        <begin position="217"/>
        <end position="235"/>
    </location>
</feature>
<dbReference type="InterPro" id="IPR007816">
    <property type="entry name" value="ResB-like_domain"/>
</dbReference>
<keyword evidence="4 6" id="KW-1133">Transmembrane helix</keyword>
<name>A0A285UAF0_9STAP</name>
<feature type="transmembrane region" description="Helical" evidence="6">
    <location>
        <begin position="466"/>
        <end position="488"/>
    </location>
</feature>
<evidence type="ECO:0000256" key="3">
    <source>
        <dbReference type="ARBA" id="ARBA00022748"/>
    </source>
</evidence>
<dbReference type="RefSeq" id="WP_097038899.1">
    <property type="nucleotide sequence ID" value="NZ_OBQF01000001.1"/>
</dbReference>
<protein>
    <submittedName>
        <fullName evidence="8">Cytochrome c biogenesis protein</fullName>
    </submittedName>
</protein>